<keyword evidence="1" id="KW-1133">Transmembrane helix</keyword>
<dbReference type="RefSeq" id="WP_354297422.1">
    <property type="nucleotide sequence ID" value="NZ_JBEPLU010000001.1"/>
</dbReference>
<evidence type="ECO:0000313" key="2">
    <source>
        <dbReference type="EMBL" id="MET3526608.1"/>
    </source>
</evidence>
<gene>
    <name evidence="2" type="ORF">ABID41_001703</name>
</gene>
<dbReference type="EMBL" id="JBEPLU010000001">
    <property type="protein sequence ID" value="MET3526608.1"/>
    <property type="molecule type" value="Genomic_DNA"/>
</dbReference>
<evidence type="ECO:0000313" key="3">
    <source>
        <dbReference type="Proteomes" id="UP001549110"/>
    </source>
</evidence>
<keyword evidence="1" id="KW-0812">Transmembrane</keyword>
<evidence type="ECO:0008006" key="4">
    <source>
        <dbReference type="Google" id="ProtNLM"/>
    </source>
</evidence>
<name>A0ABV2EHU4_9CAUL</name>
<accession>A0ABV2EHU4</accession>
<protein>
    <recommendedName>
        <fullName evidence="4">DUF3592 domain-containing protein</fullName>
    </recommendedName>
</protein>
<comment type="caution">
    <text evidence="2">The sequence shown here is derived from an EMBL/GenBank/DDBJ whole genome shotgun (WGS) entry which is preliminary data.</text>
</comment>
<feature type="transmembrane region" description="Helical" evidence="1">
    <location>
        <begin position="197"/>
        <end position="223"/>
    </location>
</feature>
<evidence type="ECO:0000256" key="1">
    <source>
        <dbReference type="SAM" id="Phobius"/>
    </source>
</evidence>
<feature type="transmembrane region" description="Helical" evidence="1">
    <location>
        <begin position="42"/>
        <end position="62"/>
    </location>
</feature>
<keyword evidence="3" id="KW-1185">Reference proteome</keyword>
<keyword evidence="1" id="KW-0472">Membrane</keyword>
<proteinExistence type="predicted"/>
<dbReference type="Proteomes" id="UP001549110">
    <property type="component" value="Unassembled WGS sequence"/>
</dbReference>
<reference evidence="2 3" key="1">
    <citation type="submission" date="2024-06" db="EMBL/GenBank/DDBJ databases">
        <title>Genomic Encyclopedia of Type Strains, Phase IV (KMG-IV): sequencing the most valuable type-strain genomes for metagenomic binning, comparative biology and taxonomic classification.</title>
        <authorList>
            <person name="Goeker M."/>
        </authorList>
    </citation>
    <scope>NUCLEOTIDE SEQUENCE [LARGE SCALE GENOMIC DNA]</scope>
    <source>
        <strain evidence="2 3">DSM 17809</strain>
    </source>
</reference>
<sequence>MMSPRASFLVWWGLPILCVGLGAGIAAFLGEGGMFGRGPGQIGPLMVGAGYFAAVAALALIFRIRQSQVAFRDRDRFDKPVELAMVALCAPILAAGVWVATKSAVGNLAPVRTISGKLESVDQIGAFGRTYAIDLDTTATPLMLECRFKRNCGSPTPFLQLQPGTQIQTQLLQGKVLGLWADGRTLVEPRRQRAGRLALGAAILVALIAYALSFAVVSVRLLFGPQDTERRLA</sequence>
<organism evidence="2 3">
    <name type="scientific">Phenylobacterium koreense</name>
    <dbReference type="NCBI Taxonomy" id="266125"/>
    <lineage>
        <taxon>Bacteria</taxon>
        <taxon>Pseudomonadati</taxon>
        <taxon>Pseudomonadota</taxon>
        <taxon>Alphaproteobacteria</taxon>
        <taxon>Caulobacterales</taxon>
        <taxon>Caulobacteraceae</taxon>
        <taxon>Phenylobacterium</taxon>
    </lineage>
</organism>